<dbReference type="Proteomes" id="UP001529421">
    <property type="component" value="Unassembled WGS sequence"/>
</dbReference>
<keyword evidence="1" id="KW-0677">Repeat</keyword>
<reference evidence="4" key="1">
    <citation type="submission" date="2023-06" db="EMBL/GenBank/DDBJ databases">
        <title>Identification and characterization of horizontal gene transfer across gut microbiota members of farm animals based on homology search.</title>
        <authorList>
            <person name="Zeman M."/>
            <person name="Kubasova T."/>
            <person name="Jahodarova E."/>
            <person name="Nykrynova M."/>
            <person name="Rychlik I."/>
        </authorList>
    </citation>
    <scope>NUCLEOTIDE SEQUENCE [LARGE SCALE GENOMIC DNA]</scope>
    <source>
        <strain evidence="4">154_Feed</strain>
    </source>
</reference>
<sequence>MSGMTMLDYVHECPARLQANVARQHELCDSLVARYREVTQGGCAPLRFVACGSSYHACRAMQAFMAHVLGQHVEVVTPGAYVRYGATMPDAFEVMVSQSGGSTNIIAALDYARKLGRAPVVLTGDVTSDVRDHAEVVIDYGVGVETVGFVTVGLVTLMEFLALFALDYAHAAGRLTDTDHQRWMDELAAAAQLHGELRQRMEQMFDAHEKAFLNPGTTFVLGDGPNYATALEGALKIQETLKVPAIVYEPEEFIHGPNMQLTPAYTVFVIDTDPQPGRTFDIWRAAHAVTDRAYLVSTRIHEEDTAISVDGAHISELVSPICLVAPFQYLCARAMATLDCEAEHPLMTRFEQTVSSKTERYRATHDA</sequence>
<dbReference type="Pfam" id="PF01380">
    <property type="entry name" value="SIS"/>
    <property type="match status" value="2"/>
</dbReference>
<protein>
    <submittedName>
        <fullName evidence="3">SIS domain-containing protein</fullName>
    </submittedName>
</protein>
<dbReference type="InterPro" id="IPR001347">
    <property type="entry name" value="SIS_dom"/>
</dbReference>
<dbReference type="PROSITE" id="PS51464">
    <property type="entry name" value="SIS"/>
    <property type="match status" value="2"/>
</dbReference>
<feature type="domain" description="SIS" evidence="2">
    <location>
        <begin position="31"/>
        <end position="181"/>
    </location>
</feature>
<dbReference type="RefSeq" id="WP_289545378.1">
    <property type="nucleotide sequence ID" value="NZ_JAUDDZ010000010.1"/>
</dbReference>
<proteinExistence type="predicted"/>
<gene>
    <name evidence="3" type="ORF">QUW28_07735</name>
</gene>
<dbReference type="Gene3D" id="3.40.50.10490">
    <property type="entry name" value="Glucose-6-phosphate isomerase like protein, domain 1"/>
    <property type="match status" value="2"/>
</dbReference>
<name>A0ABT7VA62_9ACTN</name>
<organism evidence="3 4">
    <name type="scientific">Enorma phocaeensis</name>
    <dbReference type="NCBI Taxonomy" id="1871019"/>
    <lineage>
        <taxon>Bacteria</taxon>
        <taxon>Bacillati</taxon>
        <taxon>Actinomycetota</taxon>
        <taxon>Coriobacteriia</taxon>
        <taxon>Coriobacteriales</taxon>
        <taxon>Coriobacteriaceae</taxon>
        <taxon>Enorma</taxon>
    </lineage>
</organism>
<evidence type="ECO:0000313" key="4">
    <source>
        <dbReference type="Proteomes" id="UP001529421"/>
    </source>
</evidence>
<feature type="domain" description="SIS" evidence="2">
    <location>
        <begin position="208"/>
        <end position="341"/>
    </location>
</feature>
<evidence type="ECO:0000259" key="2">
    <source>
        <dbReference type="PROSITE" id="PS51464"/>
    </source>
</evidence>
<dbReference type="PANTHER" id="PTHR10937:SF17">
    <property type="entry name" value="GLUCOSAMINE-FRUCTOSE-6-PHOSPHATE AMINOTRANSFERASE"/>
    <property type="match status" value="1"/>
</dbReference>
<dbReference type="InterPro" id="IPR035466">
    <property type="entry name" value="GlmS/AgaS_SIS"/>
</dbReference>
<dbReference type="InterPro" id="IPR046348">
    <property type="entry name" value="SIS_dom_sf"/>
</dbReference>
<evidence type="ECO:0000313" key="3">
    <source>
        <dbReference type="EMBL" id="MDM8275380.1"/>
    </source>
</evidence>
<comment type="caution">
    <text evidence="3">The sequence shown here is derived from an EMBL/GenBank/DDBJ whole genome shotgun (WGS) entry which is preliminary data.</text>
</comment>
<dbReference type="PANTHER" id="PTHR10937">
    <property type="entry name" value="GLUCOSAMINE--FRUCTOSE-6-PHOSPHATE AMINOTRANSFERASE, ISOMERIZING"/>
    <property type="match status" value="1"/>
</dbReference>
<evidence type="ECO:0000256" key="1">
    <source>
        <dbReference type="ARBA" id="ARBA00022737"/>
    </source>
</evidence>
<keyword evidence="4" id="KW-1185">Reference proteome</keyword>
<dbReference type="EMBL" id="JAUDDZ010000010">
    <property type="protein sequence ID" value="MDM8275380.1"/>
    <property type="molecule type" value="Genomic_DNA"/>
</dbReference>
<reference evidence="3 4" key="2">
    <citation type="submission" date="2023-06" db="EMBL/GenBank/DDBJ databases">
        <authorList>
            <person name="Zeman M."/>
            <person name="Kubasova T."/>
            <person name="Jahodarova E."/>
            <person name="Nykrynova M."/>
            <person name="Rychlik I."/>
        </authorList>
    </citation>
    <scope>NUCLEOTIDE SEQUENCE [LARGE SCALE GENOMIC DNA]</scope>
    <source>
        <strain evidence="3 4">154_Feed</strain>
    </source>
</reference>
<dbReference type="SUPFAM" id="SSF53697">
    <property type="entry name" value="SIS domain"/>
    <property type="match status" value="1"/>
</dbReference>
<accession>A0ABT7VA62</accession>
<dbReference type="CDD" id="cd05008">
    <property type="entry name" value="SIS_GlmS_GlmD_1"/>
    <property type="match status" value="1"/>
</dbReference>